<organism evidence="2 3">
    <name type="scientific">Rhodopirellula halodulae</name>
    <dbReference type="NCBI Taxonomy" id="2894198"/>
    <lineage>
        <taxon>Bacteria</taxon>
        <taxon>Pseudomonadati</taxon>
        <taxon>Planctomycetota</taxon>
        <taxon>Planctomycetia</taxon>
        <taxon>Pirellulales</taxon>
        <taxon>Pirellulaceae</taxon>
        <taxon>Rhodopirellula</taxon>
    </lineage>
</organism>
<evidence type="ECO:0000313" key="3">
    <source>
        <dbReference type="Proteomes" id="UP001430306"/>
    </source>
</evidence>
<accession>A0ABS8NHY3</accession>
<dbReference type="EMBL" id="JAJKFW010000023">
    <property type="protein sequence ID" value="MCC9643175.1"/>
    <property type="molecule type" value="Genomic_DNA"/>
</dbReference>
<dbReference type="Gene3D" id="2.60.120.560">
    <property type="entry name" value="Exo-inulinase, domain 1"/>
    <property type="match status" value="1"/>
</dbReference>
<name>A0ABS8NHY3_9BACT</name>
<evidence type="ECO:0000259" key="1">
    <source>
        <dbReference type="Pfam" id="PF06439"/>
    </source>
</evidence>
<dbReference type="Pfam" id="PF06439">
    <property type="entry name" value="3keto-disac_hyd"/>
    <property type="match status" value="1"/>
</dbReference>
<sequence length="241" mass="26923">MGTVHAGPPSESNSGSAGDGHLFVELFDGKSFDGWQHGGNWRIEQGAFYRASGGGPLTYKRDVVPDDFELRFEWKVSEGCNSGVYYRPGQVEYQVLDNVGSPYGENPRQAAASLFFCMAPSKDATRPVGQWNSARVLCKGTVIQHWLNGQKVLDFDYTDPKWADMVELLTIRGGDLTGRGGELWLQDHGQPVWYRSLSWRVIPGDEILEASDDFEPMPIPPAALAKERQRVEAMLRQKRSQ</sequence>
<keyword evidence="3" id="KW-1185">Reference proteome</keyword>
<dbReference type="Proteomes" id="UP001430306">
    <property type="component" value="Unassembled WGS sequence"/>
</dbReference>
<evidence type="ECO:0000313" key="2">
    <source>
        <dbReference type="EMBL" id="MCC9643175.1"/>
    </source>
</evidence>
<dbReference type="RefSeq" id="WP_230274110.1">
    <property type="nucleotide sequence ID" value="NZ_JAJKFW010000023.1"/>
</dbReference>
<comment type="caution">
    <text evidence="2">The sequence shown here is derived from an EMBL/GenBank/DDBJ whole genome shotgun (WGS) entry which is preliminary data.</text>
</comment>
<proteinExistence type="predicted"/>
<gene>
    <name evidence="2" type="ORF">LOC71_12895</name>
</gene>
<reference evidence="2" key="1">
    <citation type="submission" date="2021-11" db="EMBL/GenBank/DDBJ databases">
        <title>Genome sequence.</title>
        <authorList>
            <person name="Sun Q."/>
        </authorList>
    </citation>
    <scope>NUCLEOTIDE SEQUENCE</scope>
    <source>
        <strain evidence="2">JC740</strain>
    </source>
</reference>
<protein>
    <submittedName>
        <fullName evidence="2">DUF1080 domain-containing protein</fullName>
    </submittedName>
</protein>
<feature type="domain" description="3-keto-alpha-glucoside-1,2-lyase/3-keto-2-hydroxy-glucal hydratase" evidence="1">
    <location>
        <begin position="23"/>
        <end position="198"/>
    </location>
</feature>
<dbReference type="InterPro" id="IPR010496">
    <property type="entry name" value="AL/BT2_dom"/>
</dbReference>